<sequence length="129" mass="14916">MENTTSPSVDDRSEGKINGKSNTNTVALSEHQALGLNEYSYQALKHEIEDLRRKNENLKKDLAISRTSLRDRDRDTRDIDARGTSVAWQAMKFWTEVDLMKSELRMHVAKERLRLSRDQDTELASKMYG</sequence>
<evidence type="ECO:0000313" key="4">
    <source>
        <dbReference type="Proteomes" id="UP000092583"/>
    </source>
</evidence>
<feature type="coiled-coil region" evidence="1">
    <location>
        <begin position="41"/>
        <end position="68"/>
    </location>
</feature>
<keyword evidence="4" id="KW-1185">Reference proteome</keyword>
<reference evidence="4" key="2">
    <citation type="submission" date="2013-12" db="EMBL/GenBank/DDBJ databases">
        <title>Evolution of pathogenesis and genome organization in the Tremellales.</title>
        <authorList>
            <person name="Cuomo C."/>
            <person name="Litvintseva A."/>
            <person name="Heitman J."/>
            <person name="Chen Y."/>
            <person name="Sun S."/>
            <person name="Springer D."/>
            <person name="Dromer F."/>
            <person name="Young S."/>
            <person name="Zeng Q."/>
            <person name="Chapman S."/>
            <person name="Gujja S."/>
            <person name="Saif S."/>
            <person name="Birren B."/>
        </authorList>
    </citation>
    <scope>NUCLEOTIDE SEQUENCE [LARGE SCALE GENOMIC DNA]</scope>
    <source>
        <strain evidence="4">CBS 10435</strain>
    </source>
</reference>
<dbReference type="Proteomes" id="UP000092583">
    <property type="component" value="Unassembled WGS sequence"/>
</dbReference>
<name>A0A1B9J1X1_9TREE</name>
<reference evidence="3 4" key="1">
    <citation type="submission" date="2013-07" db="EMBL/GenBank/DDBJ databases">
        <title>The Genome Sequence of Kwoniella mangroviensis CBS10435.</title>
        <authorList>
            <consortium name="The Broad Institute Genome Sequencing Platform"/>
            <person name="Cuomo C."/>
            <person name="Litvintseva A."/>
            <person name="Chen Y."/>
            <person name="Heitman J."/>
            <person name="Sun S."/>
            <person name="Springer D."/>
            <person name="Dromer F."/>
            <person name="Young S.K."/>
            <person name="Zeng Q."/>
            <person name="Gargeya S."/>
            <person name="Fitzgerald M."/>
            <person name="Abouelleil A."/>
            <person name="Alvarado L."/>
            <person name="Berlin A.M."/>
            <person name="Chapman S.B."/>
            <person name="Dewar J."/>
            <person name="Goldberg J."/>
            <person name="Griggs A."/>
            <person name="Gujja S."/>
            <person name="Hansen M."/>
            <person name="Howarth C."/>
            <person name="Imamovic A."/>
            <person name="Larimer J."/>
            <person name="McCowan C."/>
            <person name="Murphy C."/>
            <person name="Pearson M."/>
            <person name="Priest M."/>
            <person name="Roberts A."/>
            <person name="Saif S."/>
            <person name="Shea T."/>
            <person name="Sykes S."/>
            <person name="Wortman J."/>
            <person name="Nusbaum C."/>
            <person name="Birren B."/>
        </authorList>
    </citation>
    <scope>NUCLEOTIDE SEQUENCE [LARGE SCALE GENOMIC DNA]</scope>
    <source>
        <strain evidence="3 4">CBS 10435</strain>
    </source>
</reference>
<evidence type="ECO:0000256" key="2">
    <source>
        <dbReference type="SAM" id="MobiDB-lite"/>
    </source>
</evidence>
<evidence type="ECO:0000313" key="3">
    <source>
        <dbReference type="EMBL" id="OCF61765.1"/>
    </source>
</evidence>
<dbReference type="AlphaFoldDB" id="A0A1B9J1X1"/>
<keyword evidence="1" id="KW-0175">Coiled coil</keyword>
<gene>
    <name evidence="3" type="ORF">L486_01426</name>
</gene>
<dbReference type="EMBL" id="KI669459">
    <property type="protein sequence ID" value="OCF61765.1"/>
    <property type="molecule type" value="Genomic_DNA"/>
</dbReference>
<protein>
    <submittedName>
        <fullName evidence="3">Uncharacterized protein</fullName>
    </submittedName>
</protein>
<proteinExistence type="predicted"/>
<evidence type="ECO:0000256" key="1">
    <source>
        <dbReference type="SAM" id="Coils"/>
    </source>
</evidence>
<accession>A0A1B9J1X1</accession>
<organism evidence="3 4">
    <name type="scientific">Kwoniella mangroviensis CBS 10435</name>
    <dbReference type="NCBI Taxonomy" id="1331196"/>
    <lineage>
        <taxon>Eukaryota</taxon>
        <taxon>Fungi</taxon>
        <taxon>Dikarya</taxon>
        <taxon>Basidiomycota</taxon>
        <taxon>Agaricomycotina</taxon>
        <taxon>Tremellomycetes</taxon>
        <taxon>Tremellales</taxon>
        <taxon>Cryptococcaceae</taxon>
        <taxon>Kwoniella</taxon>
    </lineage>
</organism>
<feature type="region of interest" description="Disordered" evidence="2">
    <location>
        <begin position="1"/>
        <end position="25"/>
    </location>
</feature>